<accession>A0A4V0YQK5</accession>
<dbReference type="GO" id="GO:0005737">
    <property type="term" value="C:cytoplasm"/>
    <property type="evidence" value="ECO:0007669"/>
    <property type="project" value="TreeGrafter"/>
</dbReference>
<organism evidence="1 2">
    <name type="scientific">Solidesulfovibrio carbinolicus</name>
    <dbReference type="NCBI Taxonomy" id="296842"/>
    <lineage>
        <taxon>Bacteria</taxon>
        <taxon>Pseudomonadati</taxon>
        <taxon>Thermodesulfobacteriota</taxon>
        <taxon>Desulfovibrionia</taxon>
        <taxon>Desulfovibrionales</taxon>
        <taxon>Desulfovibrionaceae</taxon>
        <taxon>Solidesulfovibrio</taxon>
    </lineage>
</organism>
<dbReference type="AlphaFoldDB" id="A0A4V0YQK5"/>
<dbReference type="SUPFAM" id="SSF53254">
    <property type="entry name" value="Phosphoglycerate mutase-like"/>
    <property type="match status" value="1"/>
</dbReference>
<dbReference type="PANTHER" id="PTHR48100:SF1">
    <property type="entry name" value="HISTIDINE PHOSPHATASE FAMILY PROTEIN-RELATED"/>
    <property type="match status" value="1"/>
</dbReference>
<dbReference type="SMART" id="SM00855">
    <property type="entry name" value="PGAM"/>
    <property type="match status" value="1"/>
</dbReference>
<dbReference type="RefSeq" id="WP_129350085.1">
    <property type="nucleotide sequence ID" value="NZ_CP026538.1"/>
</dbReference>
<dbReference type="Gene3D" id="3.40.50.1240">
    <property type="entry name" value="Phosphoglycerate mutase-like"/>
    <property type="match status" value="1"/>
</dbReference>
<dbReference type="InterPro" id="IPR050275">
    <property type="entry name" value="PGM_Phosphatase"/>
</dbReference>
<evidence type="ECO:0000313" key="2">
    <source>
        <dbReference type="Proteomes" id="UP000293296"/>
    </source>
</evidence>
<dbReference type="Proteomes" id="UP000293296">
    <property type="component" value="Chromosome"/>
</dbReference>
<keyword evidence="2" id="KW-1185">Reference proteome</keyword>
<sequence length="214" mass="23981">MTVIRCIRHGQSASNAGEVTEYPDTIPLTGLGHAQAALVASCFNKPPRRIVFSSFDRAVQTAMPLCERFPDVPVAVWPVQEFTYLAPFRYAGTRRADRHEAVERYWERLDPMYRDGEGAESFLGFWDRVESFLDRMAEASGHVAVFTHGQFLRGVMLRVLCGRLGVEEAMFRFRAFRQAVAIPNAAMVVIGLSRRSPVLGPVVTNHLPPELLST</sequence>
<evidence type="ECO:0000313" key="1">
    <source>
        <dbReference type="EMBL" id="QAZ66622.1"/>
    </source>
</evidence>
<dbReference type="PANTHER" id="PTHR48100">
    <property type="entry name" value="BROAD-SPECIFICITY PHOSPHATASE YOR283W-RELATED"/>
    <property type="match status" value="1"/>
</dbReference>
<dbReference type="GO" id="GO:0016791">
    <property type="term" value="F:phosphatase activity"/>
    <property type="evidence" value="ECO:0007669"/>
    <property type="project" value="TreeGrafter"/>
</dbReference>
<dbReference type="InterPro" id="IPR013078">
    <property type="entry name" value="His_Pase_superF_clade-1"/>
</dbReference>
<name>A0A4V0YQK5_9BACT</name>
<protein>
    <submittedName>
        <fullName evidence="1">Histidine phosphatase family protein</fullName>
    </submittedName>
</protein>
<dbReference type="OrthoDB" id="5449373at2"/>
<reference evidence="1 2" key="1">
    <citation type="submission" date="2018-02" db="EMBL/GenBank/DDBJ databases">
        <title>Genome sequence of Desulfovibrio carbinolicus DSM 3852.</title>
        <authorList>
            <person name="Wilbanks E."/>
            <person name="Skennerton C.T."/>
            <person name="Orphan V.J."/>
        </authorList>
    </citation>
    <scope>NUCLEOTIDE SEQUENCE [LARGE SCALE GENOMIC DNA]</scope>
    <source>
        <strain evidence="1 2">DSM 3852</strain>
    </source>
</reference>
<dbReference type="EMBL" id="CP026538">
    <property type="protein sequence ID" value="QAZ66622.1"/>
    <property type="molecule type" value="Genomic_DNA"/>
</dbReference>
<proteinExistence type="predicted"/>
<gene>
    <name evidence="1" type="ORF">C3Y92_04940</name>
</gene>
<dbReference type="CDD" id="cd07067">
    <property type="entry name" value="HP_PGM_like"/>
    <property type="match status" value="1"/>
</dbReference>
<dbReference type="KEGG" id="dcb:C3Y92_04940"/>
<dbReference type="InterPro" id="IPR029033">
    <property type="entry name" value="His_PPase_superfam"/>
</dbReference>
<dbReference type="Pfam" id="PF00300">
    <property type="entry name" value="His_Phos_1"/>
    <property type="match status" value="1"/>
</dbReference>